<keyword evidence="4" id="KW-1185">Reference proteome</keyword>
<evidence type="ECO:0000256" key="1">
    <source>
        <dbReference type="SAM" id="Phobius"/>
    </source>
</evidence>
<keyword evidence="1" id="KW-1133">Transmembrane helix</keyword>
<keyword evidence="1" id="KW-0812">Transmembrane</keyword>
<dbReference type="RefSeq" id="WP_068361625.1">
    <property type="nucleotide sequence ID" value="NZ_CP019337.1"/>
</dbReference>
<protein>
    <submittedName>
        <fullName evidence="3">Energy transducer TonB</fullName>
    </submittedName>
</protein>
<dbReference type="KEGG" id="prn:BW723_04610"/>
<organism evidence="3 4">
    <name type="scientific">Polaribacter reichenbachii</name>
    <dbReference type="NCBI Taxonomy" id="996801"/>
    <lineage>
        <taxon>Bacteria</taxon>
        <taxon>Pseudomonadati</taxon>
        <taxon>Bacteroidota</taxon>
        <taxon>Flavobacteriia</taxon>
        <taxon>Flavobacteriales</taxon>
        <taxon>Flavobacteriaceae</taxon>
    </lineage>
</organism>
<reference evidence="4" key="1">
    <citation type="submission" date="2016-02" db="EMBL/GenBank/DDBJ databases">
        <title>Paenibacillus sp. LPB0068, isolated from Crassostrea gigas.</title>
        <authorList>
            <person name="Shin S.-K."/>
            <person name="Yi H."/>
        </authorList>
    </citation>
    <scope>NUCLEOTIDE SEQUENCE [LARGE SCALE GENOMIC DNA]</scope>
    <source>
        <strain evidence="4">KCTC 23969</strain>
    </source>
</reference>
<dbReference type="Proteomes" id="UP000092612">
    <property type="component" value="Unassembled WGS sequence"/>
</dbReference>
<gene>
    <name evidence="3" type="ORF">LPB301_11100</name>
</gene>
<dbReference type="SUPFAM" id="SSF74653">
    <property type="entry name" value="TolA/TonB C-terminal domain"/>
    <property type="match status" value="1"/>
</dbReference>
<sequence length="242" mass="27617">MEIKKNPRKELENFSKIFFQIGIVLSLFIIYAFMEHKTYEKNYDELGQVVMVEEMKEDIPIVQIQKPTPPPKNIPKVVEIIKIVEDDEKIEETIIESTETDESESVVVIDTDDIEEVHEAEEVIEDIPFMLIEDVPVYPGCKGNNEKLKKCFTKGVTKHFSKKFDVNLATELGLSKGKKRLYVLFTIGKSGKIVNVKTRGPHPVLESEVTEIIEGLPKMIPGKQRGVPVRVSFSIPITFEVR</sequence>
<dbReference type="AlphaFoldDB" id="A0A1B8TUK2"/>
<keyword evidence="1" id="KW-0472">Membrane</keyword>
<evidence type="ECO:0000313" key="4">
    <source>
        <dbReference type="Proteomes" id="UP000092612"/>
    </source>
</evidence>
<dbReference type="OrthoDB" id="1522859at2"/>
<name>A0A1B8TUK2_9FLAO</name>
<dbReference type="InterPro" id="IPR037682">
    <property type="entry name" value="TonB_C"/>
</dbReference>
<feature type="transmembrane region" description="Helical" evidence="1">
    <location>
        <begin position="17"/>
        <end position="34"/>
    </location>
</feature>
<dbReference type="Pfam" id="PF03544">
    <property type="entry name" value="TonB_C"/>
    <property type="match status" value="1"/>
</dbReference>
<feature type="domain" description="TonB C-terminal" evidence="2">
    <location>
        <begin position="183"/>
        <end position="240"/>
    </location>
</feature>
<comment type="caution">
    <text evidence="3">The sequence shown here is derived from an EMBL/GenBank/DDBJ whole genome shotgun (WGS) entry which is preliminary data.</text>
</comment>
<evidence type="ECO:0000259" key="2">
    <source>
        <dbReference type="Pfam" id="PF03544"/>
    </source>
</evidence>
<dbReference type="STRING" id="996801.BW723_04610"/>
<proteinExistence type="predicted"/>
<accession>A0A1B8TUK2</accession>
<dbReference type="Gene3D" id="3.30.1150.10">
    <property type="match status" value="1"/>
</dbReference>
<dbReference type="EMBL" id="LSFL01000035">
    <property type="protein sequence ID" value="OBY63361.1"/>
    <property type="molecule type" value="Genomic_DNA"/>
</dbReference>
<evidence type="ECO:0000313" key="3">
    <source>
        <dbReference type="EMBL" id="OBY63361.1"/>
    </source>
</evidence>
<dbReference type="GO" id="GO:0055085">
    <property type="term" value="P:transmembrane transport"/>
    <property type="evidence" value="ECO:0007669"/>
    <property type="project" value="InterPro"/>
</dbReference>